<comment type="caution">
    <text evidence="2">The sequence shown here is derived from an EMBL/GenBank/DDBJ whole genome shotgun (WGS) entry which is preliminary data.</text>
</comment>
<dbReference type="PROSITE" id="PS51257">
    <property type="entry name" value="PROKAR_LIPOPROTEIN"/>
    <property type="match status" value="1"/>
</dbReference>
<protein>
    <submittedName>
        <fullName evidence="2">Uncharacterized protein</fullName>
    </submittedName>
</protein>
<dbReference type="Proteomes" id="UP000019678">
    <property type="component" value="Unassembled WGS sequence"/>
</dbReference>
<proteinExistence type="predicted"/>
<evidence type="ECO:0000313" key="2">
    <source>
        <dbReference type="EMBL" id="EYF07603.1"/>
    </source>
</evidence>
<name>A0A017TE96_9BACT</name>
<dbReference type="STRING" id="1192034.CAP_8104"/>
<evidence type="ECO:0000256" key="1">
    <source>
        <dbReference type="SAM" id="MobiDB-lite"/>
    </source>
</evidence>
<organism evidence="2 3">
    <name type="scientific">Chondromyces apiculatus DSM 436</name>
    <dbReference type="NCBI Taxonomy" id="1192034"/>
    <lineage>
        <taxon>Bacteria</taxon>
        <taxon>Pseudomonadati</taxon>
        <taxon>Myxococcota</taxon>
        <taxon>Polyangia</taxon>
        <taxon>Polyangiales</taxon>
        <taxon>Polyangiaceae</taxon>
        <taxon>Chondromyces</taxon>
    </lineage>
</organism>
<dbReference type="EMBL" id="ASRX01000008">
    <property type="protein sequence ID" value="EYF07603.1"/>
    <property type="molecule type" value="Genomic_DNA"/>
</dbReference>
<feature type="compositionally biased region" description="Low complexity" evidence="1">
    <location>
        <begin position="8"/>
        <end position="25"/>
    </location>
</feature>
<evidence type="ECO:0000313" key="3">
    <source>
        <dbReference type="Proteomes" id="UP000019678"/>
    </source>
</evidence>
<keyword evidence="3" id="KW-1185">Reference proteome</keyword>
<reference evidence="2 3" key="1">
    <citation type="submission" date="2013-05" db="EMBL/GenBank/DDBJ databases">
        <title>Genome assembly of Chondromyces apiculatus DSM 436.</title>
        <authorList>
            <person name="Sharma G."/>
            <person name="Khatri I."/>
            <person name="Kaur C."/>
            <person name="Mayilraj S."/>
            <person name="Subramanian S."/>
        </authorList>
    </citation>
    <scope>NUCLEOTIDE SEQUENCE [LARGE SCALE GENOMIC DNA]</scope>
    <source>
        <strain evidence="2 3">DSM 436</strain>
    </source>
</reference>
<gene>
    <name evidence="2" type="ORF">CAP_8104</name>
</gene>
<dbReference type="AlphaFoldDB" id="A0A017TE96"/>
<sequence>MHACRYHGPSTPASPAYPGSGAAAGCLTGRPRRPVALLSTGEPGSVPARLHWRSLP</sequence>
<accession>A0A017TE96</accession>
<feature type="region of interest" description="Disordered" evidence="1">
    <location>
        <begin position="1"/>
        <end position="56"/>
    </location>
</feature>